<feature type="compositionally biased region" description="Low complexity" evidence="1">
    <location>
        <begin position="325"/>
        <end position="337"/>
    </location>
</feature>
<dbReference type="GO" id="GO:0003877">
    <property type="term" value="F:ATP:ADP adenylyltransferase activity"/>
    <property type="evidence" value="ECO:0007669"/>
    <property type="project" value="InterPro"/>
</dbReference>
<dbReference type="InterPro" id="IPR013087">
    <property type="entry name" value="Znf_C2H2_type"/>
</dbReference>
<feature type="region of interest" description="Disordered" evidence="1">
    <location>
        <begin position="161"/>
        <end position="195"/>
    </location>
</feature>
<feature type="compositionally biased region" description="Polar residues" evidence="1">
    <location>
        <begin position="177"/>
        <end position="194"/>
    </location>
</feature>
<dbReference type="InterPro" id="IPR045759">
    <property type="entry name" value="Ap4A_phos1/2_N"/>
</dbReference>
<dbReference type="PANTHER" id="PTHR38420">
    <property type="entry name" value="AP-4-A PHOSPHORYLASE II"/>
    <property type="match status" value="1"/>
</dbReference>
<sequence length="1106" mass="121637">MTDRFHSLSFGVPSKVLTSQPLPGVVYKTSPPQFYGIKVIPLISPSLSPLQQPVTRVSSLRTFCLPWFAELAARDSPPKAYHRVSEGRTPYTRPPPKPANMMAVETRPKHSQYYSPMAMDPSMVDMFSFPVDNMAYPQLSDYPRAPQSYFDPSGLYTEHSDLPKGSNFPAMPATPPSIATSQPEPQIPTGSAASGPSIATYHDNWVNTNHGLGLPVAVMHDIFPNEYMGNNVDYDGFYREKLTDTFVDPNVIQPVQAVPAFTQPLSYSDQTPTSYPMHNFLPQSPATSEQQQQQSPVIHPIPQQSPQMLNGGYSRPASVYDRRSSISSTPSCSQQSPGLSSVDADDDVKEKGRCPHPDCGRVFKDLKAHMLTHQSERPEKCPIVTCEYHTKGFARKYDKNRHTLTHYKGTMVCGFCPGSGSPAEKSFNRADVFKRHLTSLHGVEQTPPNCRKRSPGSSTKKGTNYSSDATGKCSTCSATFSNAQDFYEHLDDCVLRVVQQEEPSEAINQQRLAEVVSDEDVKKTMEKHHLLDVAGHVEQYDDNDSNDEDDSHDSNWRSGRGGLKSTKGNPASSRPILGSGNAITKNSSTGTGKGNRPVPTRRRNNRGNYPQSWGCPNSSMKTKKRVLCVFDGPRRLWKDEMMLNNDFEVRLRLPGGAGDGTNRDAYVTDLDMETMKRAEGVHSANEDERGPWLDGPSTHLMGQPARLFLTPTNPRMMSVYHGCRPAGTALSISPALAPPNFARTTSQPYQAMQLGLSENLSALVARRFSAAKDSGHLVFSTSHLSIITAAGIPFQLRYCPALAKKPASLKPETGPTPKFDPFQDPLPELLLARFPPDNPSHALVLNKYPVIPNHFLLVTTDWKAQTDLLERSDLEATYECLRAWNAGRNGSPAQTDQDGPERLFAFFNSGEESGASQPHRHLQFLPVEAMRQPEAHSWNPLIELLAADAQVPSASSPFHQLPQLPVKHFALPLPPNPSPETLHAIYLSLYRAAVAATQGRDTQQGPKGTVLSEGPALISYNFAMNLHTMMVFPRRQGTANVPVDLAAARDIADLGVVSLNGTILAGTLLVKAEAEWDALRGSPEYLTHILNTVGYPKADAREVSLL</sequence>
<feature type="compositionally biased region" description="Polar residues" evidence="1">
    <location>
        <begin position="581"/>
        <end position="590"/>
    </location>
</feature>
<dbReference type="Gene3D" id="3.30.160.60">
    <property type="entry name" value="Classic Zinc Finger"/>
    <property type="match status" value="1"/>
</dbReference>
<name>A0A9W9TN76_9EURO</name>
<dbReference type="InterPro" id="IPR009163">
    <property type="entry name" value="Ap4A_phos1/2"/>
</dbReference>
<feature type="domain" description="C2H2-type" evidence="2">
    <location>
        <begin position="352"/>
        <end position="373"/>
    </location>
</feature>
<dbReference type="GeneID" id="83202048"/>
<evidence type="ECO:0000313" key="3">
    <source>
        <dbReference type="EMBL" id="KAJ5232492.1"/>
    </source>
</evidence>
<dbReference type="SUPFAM" id="SSF57667">
    <property type="entry name" value="beta-beta-alpha zinc fingers"/>
    <property type="match status" value="1"/>
</dbReference>
<reference evidence="3" key="1">
    <citation type="submission" date="2022-11" db="EMBL/GenBank/DDBJ databases">
        <authorList>
            <person name="Petersen C."/>
        </authorList>
    </citation>
    <scope>NUCLEOTIDE SEQUENCE</scope>
    <source>
        <strain evidence="3">IBT 19713</strain>
    </source>
</reference>
<feature type="domain" description="C2H2-type" evidence="2">
    <location>
        <begin position="471"/>
        <end position="491"/>
    </location>
</feature>
<keyword evidence="4" id="KW-1185">Reference proteome</keyword>
<accession>A0A9W9TN76</accession>
<dbReference type="SMART" id="SM00355">
    <property type="entry name" value="ZnF_C2H2"/>
    <property type="match status" value="4"/>
</dbReference>
<dbReference type="InterPro" id="IPR043171">
    <property type="entry name" value="Ap4A_phos1/2-like"/>
</dbReference>
<feature type="region of interest" description="Disordered" evidence="1">
    <location>
        <begin position="532"/>
        <end position="617"/>
    </location>
</feature>
<dbReference type="EMBL" id="JAPQKS010000004">
    <property type="protein sequence ID" value="KAJ5232492.1"/>
    <property type="molecule type" value="Genomic_DNA"/>
</dbReference>
<comment type="caution">
    <text evidence="3">The sequence shown here is derived from an EMBL/GenBank/DDBJ whole genome shotgun (WGS) entry which is preliminary data.</text>
</comment>
<dbReference type="PANTHER" id="PTHR38420:SF3">
    <property type="entry name" value="5',5'''-P-1,P-4-TETRAPHOSPHATE PHOSPHORYLASE 2"/>
    <property type="match status" value="1"/>
</dbReference>
<feature type="region of interest" description="Disordered" evidence="1">
    <location>
        <begin position="79"/>
        <end position="100"/>
    </location>
</feature>
<feature type="domain" description="C2H2-type" evidence="2">
    <location>
        <begin position="411"/>
        <end position="441"/>
    </location>
</feature>
<feature type="compositionally biased region" description="Low complexity" evidence="1">
    <location>
        <begin position="282"/>
        <end position="307"/>
    </location>
</feature>
<protein>
    <recommendedName>
        <fullName evidence="2">C2H2-type domain-containing protein</fullName>
    </recommendedName>
</protein>
<dbReference type="InterPro" id="IPR019200">
    <property type="entry name" value="ATP_adenylylTrfase_C"/>
</dbReference>
<feature type="domain" description="C2H2-type" evidence="2">
    <location>
        <begin position="379"/>
        <end position="406"/>
    </location>
</feature>
<reference evidence="3" key="2">
    <citation type="journal article" date="2023" name="IMA Fungus">
        <title>Comparative genomic study of the Penicillium genus elucidates a diverse pangenome and 15 lateral gene transfer events.</title>
        <authorList>
            <person name="Petersen C."/>
            <person name="Sorensen T."/>
            <person name="Nielsen M.R."/>
            <person name="Sondergaard T.E."/>
            <person name="Sorensen J.L."/>
            <person name="Fitzpatrick D.A."/>
            <person name="Frisvad J.C."/>
            <person name="Nielsen K.L."/>
        </authorList>
    </citation>
    <scope>NUCLEOTIDE SEQUENCE</scope>
    <source>
        <strain evidence="3">IBT 19713</strain>
    </source>
</reference>
<gene>
    <name evidence="3" type="ORF">N7468_005448</name>
</gene>
<proteinExistence type="predicted"/>
<dbReference type="InterPro" id="IPR036236">
    <property type="entry name" value="Znf_C2H2_sf"/>
</dbReference>
<dbReference type="Proteomes" id="UP001150941">
    <property type="component" value="Unassembled WGS sequence"/>
</dbReference>
<evidence type="ECO:0000313" key="4">
    <source>
        <dbReference type="Proteomes" id="UP001150941"/>
    </source>
</evidence>
<dbReference type="AlphaFoldDB" id="A0A9W9TN76"/>
<dbReference type="InterPro" id="IPR036265">
    <property type="entry name" value="HIT-like_sf"/>
</dbReference>
<dbReference type="Pfam" id="PF09830">
    <property type="entry name" value="ATP_transf"/>
    <property type="match status" value="1"/>
</dbReference>
<feature type="compositionally biased region" description="Acidic residues" evidence="1">
    <location>
        <begin position="540"/>
        <end position="551"/>
    </location>
</feature>
<dbReference type="OrthoDB" id="6077919at2759"/>
<dbReference type="GO" id="GO:0005524">
    <property type="term" value="F:ATP binding"/>
    <property type="evidence" value="ECO:0007669"/>
    <property type="project" value="InterPro"/>
</dbReference>
<dbReference type="GO" id="GO:0009117">
    <property type="term" value="P:nucleotide metabolic process"/>
    <property type="evidence" value="ECO:0007669"/>
    <property type="project" value="InterPro"/>
</dbReference>
<feature type="region of interest" description="Disordered" evidence="1">
    <location>
        <begin position="268"/>
        <end position="350"/>
    </location>
</feature>
<dbReference type="RefSeq" id="XP_058330485.1">
    <property type="nucleotide sequence ID" value="XM_058474745.1"/>
</dbReference>
<dbReference type="Pfam" id="PF19327">
    <property type="entry name" value="Ap4A_phos_N"/>
    <property type="match status" value="1"/>
</dbReference>
<feature type="region of interest" description="Disordered" evidence="1">
    <location>
        <begin position="443"/>
        <end position="470"/>
    </location>
</feature>
<evidence type="ECO:0000256" key="1">
    <source>
        <dbReference type="SAM" id="MobiDB-lite"/>
    </source>
</evidence>
<organism evidence="3 4">
    <name type="scientific">Penicillium chermesinum</name>
    <dbReference type="NCBI Taxonomy" id="63820"/>
    <lineage>
        <taxon>Eukaryota</taxon>
        <taxon>Fungi</taxon>
        <taxon>Dikarya</taxon>
        <taxon>Ascomycota</taxon>
        <taxon>Pezizomycotina</taxon>
        <taxon>Eurotiomycetes</taxon>
        <taxon>Eurotiomycetidae</taxon>
        <taxon>Eurotiales</taxon>
        <taxon>Aspergillaceae</taxon>
        <taxon>Penicillium</taxon>
    </lineage>
</organism>
<dbReference type="SUPFAM" id="SSF54197">
    <property type="entry name" value="HIT-like"/>
    <property type="match status" value="1"/>
</dbReference>
<evidence type="ECO:0000259" key="2">
    <source>
        <dbReference type="SMART" id="SM00355"/>
    </source>
</evidence>
<feature type="compositionally biased region" description="Polar residues" evidence="1">
    <location>
        <begin position="455"/>
        <end position="470"/>
    </location>
</feature>
<dbReference type="Gene3D" id="3.30.428.70">
    <property type="match status" value="1"/>
</dbReference>